<dbReference type="AlphaFoldDB" id="A0A1X6MQP1"/>
<dbReference type="InterPro" id="IPR020846">
    <property type="entry name" value="MFS_dom"/>
</dbReference>
<feature type="transmembrane region" description="Helical" evidence="6">
    <location>
        <begin position="161"/>
        <end position="179"/>
    </location>
</feature>
<feature type="transmembrane region" description="Helical" evidence="6">
    <location>
        <begin position="338"/>
        <end position="358"/>
    </location>
</feature>
<evidence type="ECO:0000313" key="9">
    <source>
        <dbReference type="Proteomes" id="UP000194127"/>
    </source>
</evidence>
<dbReference type="InterPro" id="IPR011701">
    <property type="entry name" value="MFS"/>
</dbReference>
<keyword evidence="3 6" id="KW-1133">Transmembrane helix</keyword>
<feature type="transmembrane region" description="Helical" evidence="6">
    <location>
        <begin position="104"/>
        <end position="122"/>
    </location>
</feature>
<dbReference type="PRINTS" id="PR01036">
    <property type="entry name" value="TCRTETB"/>
</dbReference>
<dbReference type="Proteomes" id="UP000194127">
    <property type="component" value="Unassembled WGS sequence"/>
</dbReference>
<evidence type="ECO:0000259" key="7">
    <source>
        <dbReference type="PROSITE" id="PS50850"/>
    </source>
</evidence>
<feature type="transmembrane region" description="Helical" evidence="6">
    <location>
        <begin position="128"/>
        <end position="149"/>
    </location>
</feature>
<feature type="transmembrane region" description="Helical" evidence="6">
    <location>
        <begin position="258"/>
        <end position="277"/>
    </location>
</feature>
<feature type="transmembrane region" description="Helical" evidence="6">
    <location>
        <begin position="36"/>
        <end position="61"/>
    </location>
</feature>
<evidence type="ECO:0000256" key="4">
    <source>
        <dbReference type="ARBA" id="ARBA00023136"/>
    </source>
</evidence>
<proteinExistence type="predicted"/>
<dbReference type="GO" id="GO:0022857">
    <property type="term" value="F:transmembrane transporter activity"/>
    <property type="evidence" value="ECO:0007669"/>
    <property type="project" value="InterPro"/>
</dbReference>
<feature type="transmembrane region" description="Helical" evidence="6">
    <location>
        <begin position="73"/>
        <end position="97"/>
    </location>
</feature>
<feature type="transmembrane region" description="Helical" evidence="6">
    <location>
        <begin position="499"/>
        <end position="518"/>
    </location>
</feature>
<sequence>MEQSMMPATPSLQDDKDPLALEAVEQPAAARRNLGFWMVFVGNLLVDMPSALDLTAVSTALPTIVDHLHGSDFIWASSAYAIASTAILPIVGGFVSVFGRKPAIVAFIIFFAIGSALCGAAQNMTMFIAGRAVQGLGGGGCIAVTEIIYADLIPLPERGKFYGITASVWALASAVGPPIGGAFAGSGIWRWLFFLNLPICGVSLVLVVSFLNVRTPRDSFRAKIASMDWIGIFIIIASTLMVMIALTQAGVQYPWTSARVLAPLCFGAVGLVLFFIVESFWIKNPTVPRFIITNRTTLSGYLGTFFHGIVSIAAIYYLPVYFQACKGASPIGSGVDLFGIAFTIAPFAIMMGVSAEVFRRYRPQNYTGWVITIVGFALLSTLRADSSRAQYVAFQVVVGVGLGMIWIGTQFPILAPLPFSNNARALAFFTFVRAFAWGWGTVVGGTVLQDTLRARLPAALLADVPAGAQLAYALIPAVAGLEEPLRGEVRAAFAESTARIWRVMIGMSGAGLLTCFLMQEVPMRRALDEQWGLTNISQPAEGGGEAVATPGAATQAGA</sequence>
<feature type="domain" description="Major facilitator superfamily (MFS) profile" evidence="7">
    <location>
        <begin position="39"/>
        <end position="523"/>
    </location>
</feature>
<dbReference type="GO" id="GO:0005886">
    <property type="term" value="C:plasma membrane"/>
    <property type="evidence" value="ECO:0007669"/>
    <property type="project" value="TreeGrafter"/>
</dbReference>
<dbReference type="RefSeq" id="XP_024335404.1">
    <property type="nucleotide sequence ID" value="XM_024488236.1"/>
</dbReference>
<feature type="transmembrane region" description="Helical" evidence="6">
    <location>
        <begin position="425"/>
        <end position="448"/>
    </location>
</feature>
<feature type="transmembrane region" description="Helical" evidence="6">
    <location>
        <begin position="225"/>
        <end position="246"/>
    </location>
</feature>
<evidence type="ECO:0000256" key="6">
    <source>
        <dbReference type="SAM" id="Phobius"/>
    </source>
</evidence>
<name>A0A1X6MQP1_9APHY</name>
<feature type="transmembrane region" description="Helical" evidence="6">
    <location>
        <begin position="460"/>
        <end position="479"/>
    </location>
</feature>
<evidence type="ECO:0000313" key="8">
    <source>
        <dbReference type="EMBL" id="OSX58610.1"/>
    </source>
</evidence>
<dbReference type="SUPFAM" id="SSF103473">
    <property type="entry name" value="MFS general substrate transporter"/>
    <property type="match status" value="1"/>
</dbReference>
<dbReference type="PANTHER" id="PTHR23501:SF102">
    <property type="entry name" value="DRUG TRANSPORTER, PUTATIVE (AFU_ORTHOLOGUE AFUA_3G08530)-RELATED"/>
    <property type="match status" value="1"/>
</dbReference>
<organism evidence="8 9">
    <name type="scientific">Postia placenta MAD-698-R-SB12</name>
    <dbReference type="NCBI Taxonomy" id="670580"/>
    <lineage>
        <taxon>Eukaryota</taxon>
        <taxon>Fungi</taxon>
        <taxon>Dikarya</taxon>
        <taxon>Basidiomycota</taxon>
        <taxon>Agaricomycotina</taxon>
        <taxon>Agaricomycetes</taxon>
        <taxon>Polyporales</taxon>
        <taxon>Adustoporiaceae</taxon>
        <taxon>Rhodonia</taxon>
    </lineage>
</organism>
<feature type="region of interest" description="Disordered" evidence="5">
    <location>
        <begin position="537"/>
        <end position="558"/>
    </location>
</feature>
<keyword evidence="2 6" id="KW-0812">Transmembrane</keyword>
<dbReference type="OrthoDB" id="3437016at2759"/>
<feature type="transmembrane region" description="Helical" evidence="6">
    <location>
        <begin position="391"/>
        <end position="413"/>
    </location>
</feature>
<reference evidence="8 9" key="1">
    <citation type="submission" date="2017-04" db="EMBL/GenBank/DDBJ databases">
        <title>Genome Sequence of the Model Brown-Rot Fungus Postia placenta SB12.</title>
        <authorList>
            <consortium name="DOE Joint Genome Institute"/>
            <person name="Gaskell J."/>
            <person name="Kersten P."/>
            <person name="Larrondo L.F."/>
            <person name="Canessa P."/>
            <person name="Martinez D."/>
            <person name="Hibbett D."/>
            <person name="Schmoll M."/>
            <person name="Kubicek C.P."/>
            <person name="Martinez A.T."/>
            <person name="Yadav J."/>
            <person name="Master E."/>
            <person name="Magnuson J.K."/>
            <person name="James T."/>
            <person name="Yaver D."/>
            <person name="Berka R."/>
            <person name="Labutti K."/>
            <person name="Lipzen A."/>
            <person name="Aerts A."/>
            <person name="Barry K."/>
            <person name="Henrissat B."/>
            <person name="Blanchette R."/>
            <person name="Grigoriev I."/>
            <person name="Cullen D."/>
        </authorList>
    </citation>
    <scope>NUCLEOTIDE SEQUENCE [LARGE SCALE GENOMIC DNA]</scope>
    <source>
        <strain evidence="8 9">MAD-698-R-SB12</strain>
    </source>
</reference>
<dbReference type="Gene3D" id="1.20.1720.10">
    <property type="entry name" value="Multidrug resistance protein D"/>
    <property type="match status" value="1"/>
</dbReference>
<evidence type="ECO:0000256" key="3">
    <source>
        <dbReference type="ARBA" id="ARBA00022989"/>
    </source>
</evidence>
<dbReference type="STRING" id="670580.A0A1X6MQP1"/>
<dbReference type="InterPro" id="IPR036259">
    <property type="entry name" value="MFS_trans_sf"/>
</dbReference>
<comment type="subcellular location">
    <subcellularLocation>
        <location evidence="1">Membrane</location>
        <topology evidence="1">Multi-pass membrane protein</topology>
    </subcellularLocation>
</comment>
<dbReference type="GeneID" id="36333185"/>
<dbReference type="Pfam" id="PF07690">
    <property type="entry name" value="MFS_1"/>
    <property type="match status" value="1"/>
</dbReference>
<evidence type="ECO:0000256" key="1">
    <source>
        <dbReference type="ARBA" id="ARBA00004141"/>
    </source>
</evidence>
<accession>A0A1X6MQP1</accession>
<protein>
    <recommendedName>
        <fullName evidence="7">Major facilitator superfamily (MFS) profile domain-containing protein</fullName>
    </recommendedName>
</protein>
<feature type="transmembrane region" description="Helical" evidence="6">
    <location>
        <begin position="191"/>
        <end position="213"/>
    </location>
</feature>
<dbReference type="EMBL" id="KZ110604">
    <property type="protein sequence ID" value="OSX58610.1"/>
    <property type="molecule type" value="Genomic_DNA"/>
</dbReference>
<feature type="transmembrane region" description="Helical" evidence="6">
    <location>
        <begin position="298"/>
        <end position="318"/>
    </location>
</feature>
<dbReference type="PROSITE" id="PS50850">
    <property type="entry name" value="MFS"/>
    <property type="match status" value="1"/>
</dbReference>
<dbReference type="PANTHER" id="PTHR23501">
    <property type="entry name" value="MAJOR FACILITATOR SUPERFAMILY"/>
    <property type="match status" value="1"/>
</dbReference>
<keyword evidence="4 6" id="KW-0472">Membrane</keyword>
<gene>
    <name evidence="8" type="ORF">POSPLADRAFT_1173491</name>
</gene>
<evidence type="ECO:0000256" key="5">
    <source>
        <dbReference type="SAM" id="MobiDB-lite"/>
    </source>
</evidence>
<evidence type="ECO:0000256" key="2">
    <source>
        <dbReference type="ARBA" id="ARBA00022692"/>
    </source>
</evidence>
<keyword evidence="9" id="KW-1185">Reference proteome</keyword>